<sequence length="242" mass="26799">MESNKRQLQRNDVTTWFLDNQIIMKIQNSVFLVTGGASDDYGRATVEKLLKEGAKVIICDSPTKDLNIYADDKAIFLPININDDKDTKILAEIIEEKYGRLDGVVNCIDVYKSIPHSLEEVSTIVHDNILGPYNIITCTIPLISKNIPKKSSGRGIIINMSNGAAFDGMCPYAASKNAVIKMTECLNFELQGIQIRSVAIVTNHRKHGINAAAEDIQKFVEMVKTVIEMPIGMSSPVIRVES</sequence>
<keyword evidence="3" id="KW-1185">Reference proteome</keyword>
<dbReference type="Proteomes" id="UP001152799">
    <property type="component" value="Chromosome 6"/>
</dbReference>
<dbReference type="PANTHER" id="PTHR43658">
    <property type="entry name" value="SHORT-CHAIN DEHYDROGENASE/REDUCTASE"/>
    <property type="match status" value="1"/>
</dbReference>
<evidence type="ECO:0000256" key="1">
    <source>
        <dbReference type="ARBA" id="ARBA00023002"/>
    </source>
</evidence>
<dbReference type="OrthoDB" id="1274115at2759"/>
<evidence type="ECO:0000313" key="3">
    <source>
        <dbReference type="Proteomes" id="UP001152799"/>
    </source>
</evidence>
<gene>
    <name evidence="2" type="ORF">CEUTPL_LOCUS11099</name>
</gene>
<dbReference type="InterPro" id="IPR002347">
    <property type="entry name" value="SDR_fam"/>
</dbReference>
<dbReference type="GO" id="GO:0016491">
    <property type="term" value="F:oxidoreductase activity"/>
    <property type="evidence" value="ECO:0007669"/>
    <property type="project" value="UniProtKB-KW"/>
</dbReference>
<dbReference type="PANTHER" id="PTHR43658:SF8">
    <property type="entry name" value="17-BETA-HYDROXYSTEROID DEHYDROGENASE 14-RELATED"/>
    <property type="match status" value="1"/>
</dbReference>
<proteinExistence type="predicted"/>
<keyword evidence="1" id="KW-0560">Oxidoreductase</keyword>
<evidence type="ECO:0000313" key="2">
    <source>
        <dbReference type="EMBL" id="CAG9770650.1"/>
    </source>
</evidence>
<organism evidence="2 3">
    <name type="scientific">Ceutorhynchus assimilis</name>
    <name type="common">cabbage seed weevil</name>
    <dbReference type="NCBI Taxonomy" id="467358"/>
    <lineage>
        <taxon>Eukaryota</taxon>
        <taxon>Metazoa</taxon>
        <taxon>Ecdysozoa</taxon>
        <taxon>Arthropoda</taxon>
        <taxon>Hexapoda</taxon>
        <taxon>Insecta</taxon>
        <taxon>Pterygota</taxon>
        <taxon>Neoptera</taxon>
        <taxon>Endopterygota</taxon>
        <taxon>Coleoptera</taxon>
        <taxon>Polyphaga</taxon>
        <taxon>Cucujiformia</taxon>
        <taxon>Curculionidae</taxon>
        <taxon>Ceutorhynchinae</taxon>
        <taxon>Ceutorhynchus</taxon>
    </lineage>
</organism>
<dbReference type="InterPro" id="IPR036291">
    <property type="entry name" value="NAD(P)-bd_dom_sf"/>
</dbReference>
<protein>
    <recommendedName>
        <fullName evidence="4">NAD(P)-binding protein</fullName>
    </recommendedName>
</protein>
<accession>A0A9N9QHH8</accession>
<evidence type="ECO:0008006" key="4">
    <source>
        <dbReference type="Google" id="ProtNLM"/>
    </source>
</evidence>
<reference evidence="2" key="1">
    <citation type="submission" date="2022-01" db="EMBL/GenBank/DDBJ databases">
        <authorList>
            <person name="King R."/>
        </authorList>
    </citation>
    <scope>NUCLEOTIDE SEQUENCE</scope>
</reference>
<dbReference type="PRINTS" id="PR00081">
    <property type="entry name" value="GDHRDH"/>
</dbReference>
<dbReference type="SUPFAM" id="SSF51735">
    <property type="entry name" value="NAD(P)-binding Rossmann-fold domains"/>
    <property type="match status" value="1"/>
</dbReference>
<name>A0A9N9QHH8_9CUCU</name>
<dbReference type="EMBL" id="OU892282">
    <property type="protein sequence ID" value="CAG9770650.1"/>
    <property type="molecule type" value="Genomic_DNA"/>
</dbReference>
<dbReference type="Pfam" id="PF00106">
    <property type="entry name" value="adh_short"/>
    <property type="match status" value="1"/>
</dbReference>
<dbReference type="Gene3D" id="3.40.50.720">
    <property type="entry name" value="NAD(P)-binding Rossmann-like Domain"/>
    <property type="match status" value="1"/>
</dbReference>
<dbReference type="AlphaFoldDB" id="A0A9N9QHH8"/>